<dbReference type="EMBL" id="BAABHQ010000008">
    <property type="protein sequence ID" value="GAA4879090.1"/>
    <property type="molecule type" value="Genomic_DNA"/>
</dbReference>
<proteinExistence type="predicted"/>
<dbReference type="SUPFAM" id="SSF52096">
    <property type="entry name" value="ClpP/crotonase"/>
    <property type="match status" value="1"/>
</dbReference>
<dbReference type="RefSeq" id="WP_274232363.1">
    <property type="nucleotide sequence ID" value="NZ_BAABHQ010000008.1"/>
</dbReference>
<keyword evidence="2" id="KW-1185">Reference proteome</keyword>
<evidence type="ECO:0000313" key="2">
    <source>
        <dbReference type="Proteomes" id="UP001500457"/>
    </source>
</evidence>
<dbReference type="Gene3D" id="3.90.226.10">
    <property type="entry name" value="2-enoyl-CoA Hydratase, Chain A, domain 1"/>
    <property type="match status" value="1"/>
</dbReference>
<comment type="caution">
    <text evidence="1">The sequence shown here is derived from an EMBL/GenBank/DDBJ whole genome shotgun (WGS) entry which is preliminary data.</text>
</comment>
<dbReference type="InterPro" id="IPR029045">
    <property type="entry name" value="ClpP/crotonase-like_dom_sf"/>
</dbReference>
<name>A0ABP9EML0_9PSEU</name>
<dbReference type="PANTHER" id="PTHR11941:SF54">
    <property type="entry name" value="ENOYL-COA HYDRATASE, MITOCHONDRIAL"/>
    <property type="match status" value="1"/>
</dbReference>
<dbReference type="PANTHER" id="PTHR11941">
    <property type="entry name" value="ENOYL-COA HYDRATASE-RELATED"/>
    <property type="match status" value="1"/>
</dbReference>
<sequence length="263" mass="27527">MSGAAQDTELLVELLVEVQGPVTRWTLNRPHRLNALSPSLVAALGRAIDTLPPSTRVLVIGARGRAFCAGGDLEAVSALGEGPGLEQFHDDISSTLSRLAALPVPVVAAVGGLAVAGGLEVVLACDLVVAAESAVFGDGHARYGLLPGGGGSVRLPRRLGSPRAKYLLYTGESVPAATMESWGLVCRVVPDADLDAAVDDLAATLAARSPDGLRRMKTLVDEGLELPVEEALRREQEAAAEHARSADYREGVSAFRERRTPAW</sequence>
<reference evidence="2" key="1">
    <citation type="journal article" date="2019" name="Int. J. Syst. Evol. Microbiol.">
        <title>The Global Catalogue of Microorganisms (GCM) 10K type strain sequencing project: providing services to taxonomists for standard genome sequencing and annotation.</title>
        <authorList>
            <consortium name="The Broad Institute Genomics Platform"/>
            <consortium name="The Broad Institute Genome Sequencing Center for Infectious Disease"/>
            <person name="Wu L."/>
            <person name="Ma J."/>
        </authorList>
    </citation>
    <scope>NUCLEOTIDE SEQUENCE [LARGE SCALE GENOMIC DNA]</scope>
    <source>
        <strain evidence="2">JCM 17983</strain>
    </source>
</reference>
<gene>
    <name evidence="1" type="ORF">GCM10023203_32100</name>
</gene>
<dbReference type="InterPro" id="IPR001753">
    <property type="entry name" value="Enoyl-CoA_hydra/iso"/>
</dbReference>
<accession>A0ABP9EML0</accession>
<dbReference type="Proteomes" id="UP001500457">
    <property type="component" value="Unassembled WGS sequence"/>
</dbReference>
<protein>
    <submittedName>
        <fullName evidence="1">Enoyl-CoA hydratase/isomerase family protein</fullName>
    </submittedName>
</protein>
<organism evidence="1 2">
    <name type="scientific">Actinomycetospora straminea</name>
    <dbReference type="NCBI Taxonomy" id="663607"/>
    <lineage>
        <taxon>Bacteria</taxon>
        <taxon>Bacillati</taxon>
        <taxon>Actinomycetota</taxon>
        <taxon>Actinomycetes</taxon>
        <taxon>Pseudonocardiales</taxon>
        <taxon>Pseudonocardiaceae</taxon>
        <taxon>Actinomycetospora</taxon>
    </lineage>
</organism>
<evidence type="ECO:0000313" key="1">
    <source>
        <dbReference type="EMBL" id="GAA4879090.1"/>
    </source>
</evidence>
<dbReference type="CDD" id="cd06558">
    <property type="entry name" value="crotonase-like"/>
    <property type="match status" value="1"/>
</dbReference>
<dbReference type="Pfam" id="PF00378">
    <property type="entry name" value="ECH_1"/>
    <property type="match status" value="1"/>
</dbReference>